<gene>
    <name evidence="1" type="ORF">Q4568_21940</name>
</gene>
<evidence type="ECO:0000313" key="1">
    <source>
        <dbReference type="EMBL" id="MDO6545207.1"/>
    </source>
</evidence>
<proteinExistence type="predicted"/>
<dbReference type="EMBL" id="JAUOPU010000042">
    <property type="protein sequence ID" value="MDO6545207.1"/>
    <property type="molecule type" value="Genomic_DNA"/>
</dbReference>
<protein>
    <submittedName>
        <fullName evidence="1">Uncharacterized protein</fullName>
    </submittedName>
</protein>
<dbReference type="Proteomes" id="UP001170624">
    <property type="component" value="Unassembled WGS sequence"/>
</dbReference>
<dbReference type="Pfam" id="PF20289">
    <property type="entry name" value="MComp1"/>
    <property type="match status" value="1"/>
</dbReference>
<name>A0AAW7YDW3_9GAMM</name>
<reference evidence="1" key="1">
    <citation type="submission" date="2023-07" db="EMBL/GenBank/DDBJ databases">
        <title>Genome content predicts the carbon catabolic preferences of heterotrophic bacteria.</title>
        <authorList>
            <person name="Gralka M."/>
        </authorList>
    </citation>
    <scope>NUCLEOTIDE SEQUENCE</scope>
    <source>
        <strain evidence="1">G2M05</strain>
    </source>
</reference>
<dbReference type="RefSeq" id="WP_303501724.1">
    <property type="nucleotide sequence ID" value="NZ_JAUOPU010000042.1"/>
</dbReference>
<sequence length="185" mass="21498">MKQNRSFDCIFPELSDELKGRYLLQDFKTIMLEDFGGVFVFFCGFSSVESMDELWEGINSFLAVHLAKHFESDFQRWNVYIFMTSNKKIPPALQYKIENDTFFSRKIVLKNNQTLFNDENISEMINGYILNSDIDIGLAQGEVNLEYSSESLVYDILTKENIDKGKGNTESIYNIIYKTLIGNRK</sequence>
<dbReference type="InterPro" id="IPR046905">
    <property type="entry name" value="ABC-3C_MC1"/>
</dbReference>
<accession>A0AAW7YDW3</accession>
<evidence type="ECO:0000313" key="2">
    <source>
        <dbReference type="Proteomes" id="UP001170624"/>
    </source>
</evidence>
<organism evidence="1 2">
    <name type="scientific">Photobacterium sanguinicancri</name>
    <dbReference type="NCBI Taxonomy" id="875932"/>
    <lineage>
        <taxon>Bacteria</taxon>
        <taxon>Pseudomonadati</taxon>
        <taxon>Pseudomonadota</taxon>
        <taxon>Gammaproteobacteria</taxon>
        <taxon>Vibrionales</taxon>
        <taxon>Vibrionaceae</taxon>
        <taxon>Photobacterium</taxon>
    </lineage>
</organism>
<comment type="caution">
    <text evidence="1">The sequence shown here is derived from an EMBL/GenBank/DDBJ whole genome shotgun (WGS) entry which is preliminary data.</text>
</comment>
<dbReference type="AlphaFoldDB" id="A0AAW7YDW3"/>